<dbReference type="GO" id="GO:0003723">
    <property type="term" value="F:RNA binding"/>
    <property type="evidence" value="ECO:0007669"/>
    <property type="project" value="UniProtKB-KW"/>
</dbReference>
<dbReference type="InterPro" id="IPR020103">
    <property type="entry name" value="PsdUridine_synth_cat_dom_sf"/>
</dbReference>
<dbReference type="FunFam" id="3.30.70.580:FF:000005">
    <property type="entry name" value="Pseudouridine synthase"/>
    <property type="match status" value="1"/>
</dbReference>
<dbReference type="Pfam" id="PF00849">
    <property type="entry name" value="PseudoU_synth_2"/>
    <property type="match status" value="1"/>
</dbReference>
<dbReference type="CDD" id="cd02870">
    <property type="entry name" value="PseudoU_synth_RsuA_like"/>
    <property type="match status" value="1"/>
</dbReference>
<dbReference type="PANTHER" id="PTHR47683">
    <property type="entry name" value="PSEUDOURIDINE SYNTHASE FAMILY PROTEIN-RELATED"/>
    <property type="match status" value="1"/>
</dbReference>
<reference evidence="7" key="1">
    <citation type="submission" date="2018-08" db="EMBL/GenBank/DDBJ databases">
        <title>Comparative genomics of wild bee and flower associated Lactobacillus reveals potential adaptation to the bee host.</title>
        <authorList>
            <person name="Vuong H.Q."/>
            <person name="Mcfrederick Q.S."/>
        </authorList>
    </citation>
    <scope>NUCLEOTIDE SEQUENCE</scope>
    <source>
        <strain evidence="7">HV_63</strain>
    </source>
</reference>
<comment type="similarity">
    <text evidence="1 5">Belongs to the pseudouridine synthase RsuA family.</text>
</comment>
<gene>
    <name evidence="7" type="ORF">DY130_02620</name>
</gene>
<name>A0A9Q8MU06_9LACO</name>
<evidence type="ECO:0000256" key="1">
    <source>
        <dbReference type="ARBA" id="ARBA00008348"/>
    </source>
</evidence>
<evidence type="ECO:0000256" key="3">
    <source>
        <dbReference type="ARBA" id="ARBA00023235"/>
    </source>
</evidence>
<evidence type="ECO:0000313" key="7">
    <source>
        <dbReference type="EMBL" id="TPR45105.1"/>
    </source>
</evidence>
<dbReference type="Proteomes" id="UP000784700">
    <property type="component" value="Unassembled WGS sequence"/>
</dbReference>
<dbReference type="PANTHER" id="PTHR47683:SF2">
    <property type="entry name" value="RNA-BINDING S4 DOMAIN-CONTAINING PROTEIN"/>
    <property type="match status" value="1"/>
</dbReference>
<dbReference type="InterPro" id="IPR050343">
    <property type="entry name" value="RsuA_PseudoU_synthase"/>
</dbReference>
<dbReference type="SUPFAM" id="SSF55174">
    <property type="entry name" value="Alpha-L RNA-binding motif"/>
    <property type="match status" value="1"/>
</dbReference>
<dbReference type="PROSITE" id="PS01149">
    <property type="entry name" value="PSI_RSU"/>
    <property type="match status" value="1"/>
</dbReference>
<dbReference type="Pfam" id="PF01479">
    <property type="entry name" value="S4"/>
    <property type="match status" value="1"/>
</dbReference>
<dbReference type="RefSeq" id="WP_140934378.1">
    <property type="nucleotide sequence ID" value="NZ_QUBF01000002.1"/>
</dbReference>
<keyword evidence="2 4" id="KW-0694">RNA-binding</keyword>
<dbReference type="InterPro" id="IPR020094">
    <property type="entry name" value="TruA/RsuA/RluB/E/F_N"/>
</dbReference>
<dbReference type="InterPro" id="IPR018496">
    <property type="entry name" value="PsdUridine_synth_RsuA/RluB_CS"/>
</dbReference>
<proteinExistence type="inferred from homology"/>
<dbReference type="SUPFAM" id="SSF55120">
    <property type="entry name" value="Pseudouridine synthase"/>
    <property type="match status" value="1"/>
</dbReference>
<dbReference type="InterPro" id="IPR006145">
    <property type="entry name" value="PsdUridine_synth_RsuA/RluA"/>
</dbReference>
<dbReference type="Gene3D" id="3.10.290.10">
    <property type="entry name" value="RNA-binding S4 domain"/>
    <property type="match status" value="1"/>
</dbReference>
<evidence type="ECO:0000256" key="5">
    <source>
        <dbReference type="RuleBase" id="RU003887"/>
    </source>
</evidence>
<dbReference type="FunFam" id="3.10.290.10:FF:000003">
    <property type="entry name" value="Pseudouridine synthase"/>
    <property type="match status" value="1"/>
</dbReference>
<dbReference type="CDD" id="cd00165">
    <property type="entry name" value="S4"/>
    <property type="match status" value="1"/>
</dbReference>
<dbReference type="FunFam" id="3.30.70.1560:FF:000001">
    <property type="entry name" value="Pseudouridine synthase"/>
    <property type="match status" value="1"/>
</dbReference>
<comment type="caution">
    <text evidence="7">The sequence shown here is derived from an EMBL/GenBank/DDBJ whole genome shotgun (WGS) entry which is preliminary data.</text>
</comment>
<protein>
    <recommendedName>
        <fullName evidence="5">Pseudouridine synthase</fullName>
        <ecNumber evidence="5">5.4.99.-</ecNumber>
    </recommendedName>
</protein>
<dbReference type="GO" id="GO:0120159">
    <property type="term" value="F:rRNA pseudouridine synthase activity"/>
    <property type="evidence" value="ECO:0007669"/>
    <property type="project" value="UniProtKB-ARBA"/>
</dbReference>
<dbReference type="InterPro" id="IPR036986">
    <property type="entry name" value="S4_RNA-bd_sf"/>
</dbReference>
<dbReference type="SMART" id="SM00363">
    <property type="entry name" value="S4"/>
    <property type="match status" value="1"/>
</dbReference>
<evidence type="ECO:0000256" key="4">
    <source>
        <dbReference type="PROSITE-ProRule" id="PRU00182"/>
    </source>
</evidence>
<sequence length="243" mass="27582">MAERLQKVMAKAGVASRRKSEVIIASGRVSVNNKVVTELGTKVKVSDSVEVDGVPIGGKEKKVYFLFYKPRRIISSVSDEKNRKTVVDFFEDIPERIYPVGRLDYDTSGLLLLTNDGDLDNRLTHPKYEVEKTYVAKVEGIPTNDELKQLRLGIKIHGKKTSPAKTNILETDPKKKTAVVQLTIHEGKNHEVKNMFKAINHSVKKLKRESYSFLNLRGLQSGEFRPLKKIEVERLYEITDKKS</sequence>
<dbReference type="GO" id="GO:0005829">
    <property type="term" value="C:cytosol"/>
    <property type="evidence" value="ECO:0007669"/>
    <property type="project" value="UniProtKB-ARBA"/>
</dbReference>
<dbReference type="InterPro" id="IPR002942">
    <property type="entry name" value="S4_RNA-bd"/>
</dbReference>
<dbReference type="InterPro" id="IPR042092">
    <property type="entry name" value="PsdUridine_s_RsuA/RluB/E/F_cat"/>
</dbReference>
<evidence type="ECO:0000259" key="6">
    <source>
        <dbReference type="SMART" id="SM00363"/>
    </source>
</evidence>
<dbReference type="InterPro" id="IPR000748">
    <property type="entry name" value="PsdUridine_synth_RsuA/RluB/E/F"/>
</dbReference>
<dbReference type="Gene3D" id="3.30.70.1560">
    <property type="entry name" value="Alpha-L RNA-binding motif"/>
    <property type="match status" value="1"/>
</dbReference>
<evidence type="ECO:0000313" key="8">
    <source>
        <dbReference type="Proteomes" id="UP000784700"/>
    </source>
</evidence>
<dbReference type="EC" id="5.4.99.-" evidence="5"/>
<dbReference type="AlphaFoldDB" id="A0A9Q8MU06"/>
<feature type="domain" description="RNA-binding S4" evidence="6">
    <location>
        <begin position="3"/>
        <end position="62"/>
    </location>
</feature>
<keyword evidence="3 5" id="KW-0413">Isomerase</keyword>
<dbReference type="NCBIfam" id="TIGR00093">
    <property type="entry name" value="pseudouridine synthase"/>
    <property type="match status" value="1"/>
</dbReference>
<dbReference type="GO" id="GO:0000455">
    <property type="term" value="P:enzyme-directed rRNA pseudouridine synthesis"/>
    <property type="evidence" value="ECO:0007669"/>
    <property type="project" value="UniProtKB-ARBA"/>
</dbReference>
<dbReference type="Gene3D" id="3.30.70.580">
    <property type="entry name" value="Pseudouridine synthase I, catalytic domain, N-terminal subdomain"/>
    <property type="match status" value="1"/>
</dbReference>
<organism evidence="7 8">
    <name type="scientific">Apilactobacillus micheneri</name>
    <dbReference type="NCBI Taxonomy" id="1899430"/>
    <lineage>
        <taxon>Bacteria</taxon>
        <taxon>Bacillati</taxon>
        <taxon>Bacillota</taxon>
        <taxon>Bacilli</taxon>
        <taxon>Lactobacillales</taxon>
        <taxon>Lactobacillaceae</taxon>
        <taxon>Apilactobacillus</taxon>
    </lineage>
</organism>
<dbReference type="EMBL" id="QUBG01000002">
    <property type="protein sequence ID" value="TPR45105.1"/>
    <property type="molecule type" value="Genomic_DNA"/>
</dbReference>
<dbReference type="GeneID" id="58108072"/>
<dbReference type="PROSITE" id="PS50889">
    <property type="entry name" value="S4"/>
    <property type="match status" value="1"/>
</dbReference>
<evidence type="ECO:0000256" key="2">
    <source>
        <dbReference type="ARBA" id="ARBA00022884"/>
    </source>
</evidence>
<accession>A0A9Q8MU06</accession>